<dbReference type="Pfam" id="PF03401">
    <property type="entry name" value="TctC"/>
    <property type="match status" value="1"/>
</dbReference>
<proteinExistence type="predicted"/>
<evidence type="ECO:0008006" key="2">
    <source>
        <dbReference type="Google" id="ProtNLM"/>
    </source>
</evidence>
<organism evidence="1">
    <name type="scientific">marine sediment metagenome</name>
    <dbReference type="NCBI Taxonomy" id="412755"/>
    <lineage>
        <taxon>unclassified sequences</taxon>
        <taxon>metagenomes</taxon>
        <taxon>ecological metagenomes</taxon>
    </lineage>
</organism>
<accession>A0A0F9T7S6</accession>
<dbReference type="InterPro" id="IPR005064">
    <property type="entry name" value="BUG"/>
</dbReference>
<dbReference type="SUPFAM" id="SSF53850">
    <property type="entry name" value="Periplasmic binding protein-like II"/>
    <property type="match status" value="1"/>
</dbReference>
<dbReference type="AlphaFoldDB" id="A0A0F9T7S6"/>
<dbReference type="PIRSF" id="PIRSF017082">
    <property type="entry name" value="YflP"/>
    <property type="match status" value="1"/>
</dbReference>
<dbReference type="Gene3D" id="3.40.190.10">
    <property type="entry name" value="Periplasmic binding protein-like II"/>
    <property type="match status" value="1"/>
</dbReference>
<dbReference type="PANTHER" id="PTHR42928:SF5">
    <property type="entry name" value="BLR1237 PROTEIN"/>
    <property type="match status" value="1"/>
</dbReference>
<dbReference type="InterPro" id="IPR042100">
    <property type="entry name" value="Bug_dom1"/>
</dbReference>
<evidence type="ECO:0000313" key="1">
    <source>
        <dbReference type="EMBL" id="KKN71012.1"/>
    </source>
</evidence>
<comment type="caution">
    <text evidence="1">The sequence shown here is derived from an EMBL/GenBank/DDBJ whole genome shotgun (WGS) entry which is preliminary data.</text>
</comment>
<gene>
    <name evidence="1" type="ORF">LCGC14_0425290</name>
</gene>
<sequence length="320" mass="34102">MLAELRNLTIAGAVTLSALTGLASSTQAQEYPERAVEFIVPWGPGGGSDTLMRIIANNAEPFLGQPLAVINMPGVGGTVGLTEASKREANGYTISQVHEGLPVANKTGLTDINWDTFDPIALMTSSPQYLVVRADSPWKTFEEFVAHAKENPGEIKTGVTLGGVPHLHAAMIEDAAGIELSYVGYEGTGERIRALVGGNLDAAIGDVSSSLEFVKNGDLRFLATGAAERLEATPDVPTLKELGHDLELTITRGIVMPKGAPEETRKTLESALEKLSEDAAFVEQINNAGAEVDFRGQEEYRTYLEKLDATIDRLVGRLAG</sequence>
<dbReference type="CDD" id="cd07012">
    <property type="entry name" value="PBP2_Bug_TTT"/>
    <property type="match status" value="1"/>
</dbReference>
<dbReference type="EMBL" id="LAZR01000392">
    <property type="protein sequence ID" value="KKN71012.1"/>
    <property type="molecule type" value="Genomic_DNA"/>
</dbReference>
<protein>
    <recommendedName>
        <fullName evidence="2">Tripartite tricarboxylate transporter substrate binding protein</fullName>
    </recommendedName>
</protein>
<dbReference type="PANTHER" id="PTHR42928">
    <property type="entry name" value="TRICARBOXYLATE-BINDING PROTEIN"/>
    <property type="match status" value="1"/>
</dbReference>
<reference evidence="1" key="1">
    <citation type="journal article" date="2015" name="Nature">
        <title>Complex archaea that bridge the gap between prokaryotes and eukaryotes.</title>
        <authorList>
            <person name="Spang A."/>
            <person name="Saw J.H."/>
            <person name="Jorgensen S.L."/>
            <person name="Zaremba-Niedzwiedzka K."/>
            <person name="Martijn J."/>
            <person name="Lind A.E."/>
            <person name="van Eijk R."/>
            <person name="Schleper C."/>
            <person name="Guy L."/>
            <person name="Ettema T.J."/>
        </authorList>
    </citation>
    <scope>NUCLEOTIDE SEQUENCE</scope>
</reference>
<name>A0A0F9T7S6_9ZZZZ</name>
<dbReference type="Gene3D" id="3.40.190.150">
    <property type="entry name" value="Bordetella uptake gene, domain 1"/>
    <property type="match status" value="1"/>
</dbReference>